<sequence>MTPKTRRWLTFFILAALLALALSFVPWWGMGAAAAGA</sequence>
<name>A0A3P4B7G5_9BURK</name>
<proteinExistence type="predicted"/>
<accession>A0A3P4B7G5</accession>
<dbReference type="AlphaFoldDB" id="A0A3P4B7G5"/>
<organism evidence="1 2">
    <name type="scientific">Pigmentiphaga humi</name>
    <dbReference type="NCBI Taxonomy" id="2478468"/>
    <lineage>
        <taxon>Bacteria</taxon>
        <taxon>Pseudomonadati</taxon>
        <taxon>Pseudomonadota</taxon>
        <taxon>Betaproteobacteria</taxon>
        <taxon>Burkholderiales</taxon>
        <taxon>Alcaligenaceae</taxon>
        <taxon>Pigmentiphaga</taxon>
    </lineage>
</organism>
<evidence type="ECO:0000313" key="2">
    <source>
        <dbReference type="Proteomes" id="UP000277294"/>
    </source>
</evidence>
<evidence type="ECO:0000313" key="1">
    <source>
        <dbReference type="EMBL" id="VCU71456.1"/>
    </source>
</evidence>
<dbReference type="Proteomes" id="UP000277294">
    <property type="component" value="Unassembled WGS sequence"/>
</dbReference>
<gene>
    <name evidence="1" type="ORF">PIGHUM_03540</name>
</gene>
<dbReference type="EMBL" id="UWPJ01000027">
    <property type="protein sequence ID" value="VCU71456.1"/>
    <property type="molecule type" value="Genomic_DNA"/>
</dbReference>
<keyword evidence="2" id="KW-1185">Reference proteome</keyword>
<protein>
    <submittedName>
        <fullName evidence="1">Uncharacterized protein</fullName>
    </submittedName>
</protein>
<reference evidence="1 2" key="1">
    <citation type="submission" date="2018-10" db="EMBL/GenBank/DDBJ databases">
        <authorList>
            <person name="Criscuolo A."/>
        </authorList>
    </citation>
    <scope>NUCLEOTIDE SEQUENCE [LARGE SCALE GENOMIC DNA]</scope>
    <source>
        <strain evidence="1">DnA1</strain>
    </source>
</reference>